<protein>
    <submittedName>
        <fullName evidence="2">Uncharacterized protein</fullName>
    </submittedName>
</protein>
<keyword evidence="1" id="KW-0812">Transmembrane</keyword>
<organism evidence="2 3">
    <name type="scientific">Tigriopus californicus</name>
    <name type="common">Marine copepod</name>
    <dbReference type="NCBI Taxonomy" id="6832"/>
    <lineage>
        <taxon>Eukaryota</taxon>
        <taxon>Metazoa</taxon>
        <taxon>Ecdysozoa</taxon>
        <taxon>Arthropoda</taxon>
        <taxon>Crustacea</taxon>
        <taxon>Multicrustacea</taxon>
        <taxon>Hexanauplia</taxon>
        <taxon>Copepoda</taxon>
        <taxon>Harpacticoida</taxon>
        <taxon>Harpacticidae</taxon>
        <taxon>Tigriopus</taxon>
    </lineage>
</organism>
<evidence type="ECO:0000313" key="3">
    <source>
        <dbReference type="Proteomes" id="UP000318571"/>
    </source>
</evidence>
<keyword evidence="3" id="KW-1185">Reference proteome</keyword>
<sequence>MAVHEGHVLNIDASAVPNNITGGSKYNPVSSERVTSGVGRGSLFETDDVEGVPADRVSVFSGASGRSKTTSQLEAAAKLPWYRGVTCKDIRDIMPTLLILLGGLLIMIFVIPYAFSSVIKQLEAEQIMEKAKADAALAEANATYYRQLQEQDQLQEDVPPSYDYETESK</sequence>
<comment type="caution">
    <text evidence="2">The sequence shown here is derived from an EMBL/GenBank/DDBJ whole genome shotgun (WGS) entry which is preliminary data.</text>
</comment>
<dbReference type="AlphaFoldDB" id="A0A553P0P6"/>
<dbReference type="EMBL" id="VCGU01000009">
    <property type="protein sequence ID" value="TRY71182.1"/>
    <property type="molecule type" value="Genomic_DNA"/>
</dbReference>
<evidence type="ECO:0000313" key="2">
    <source>
        <dbReference type="EMBL" id="TRY71182.1"/>
    </source>
</evidence>
<name>A0A553P0P6_TIGCA</name>
<proteinExistence type="predicted"/>
<reference evidence="2 3" key="1">
    <citation type="journal article" date="2018" name="Nat. Ecol. Evol.">
        <title>Genomic signatures of mitonuclear coevolution across populations of Tigriopus californicus.</title>
        <authorList>
            <person name="Barreto F.S."/>
            <person name="Watson E.T."/>
            <person name="Lima T.G."/>
            <person name="Willett C.S."/>
            <person name="Edmands S."/>
            <person name="Li W."/>
            <person name="Burton R.S."/>
        </authorList>
    </citation>
    <scope>NUCLEOTIDE SEQUENCE [LARGE SCALE GENOMIC DNA]</scope>
    <source>
        <strain evidence="2 3">San Diego</strain>
    </source>
</reference>
<evidence type="ECO:0000256" key="1">
    <source>
        <dbReference type="SAM" id="Phobius"/>
    </source>
</evidence>
<gene>
    <name evidence="2" type="ORF">TCAL_17321</name>
</gene>
<keyword evidence="1" id="KW-1133">Transmembrane helix</keyword>
<feature type="transmembrane region" description="Helical" evidence="1">
    <location>
        <begin position="97"/>
        <end position="115"/>
    </location>
</feature>
<dbReference type="Proteomes" id="UP000318571">
    <property type="component" value="Chromosome 9"/>
</dbReference>
<keyword evidence="1" id="KW-0472">Membrane</keyword>
<accession>A0A553P0P6</accession>